<dbReference type="EMBL" id="KM986882">
    <property type="protein sequence ID" value="AKN91081.1"/>
    <property type="molecule type" value="Genomic_DNA"/>
</dbReference>
<organism evidence="1">
    <name type="scientific">Buzura suppressaria nuclear polyhedrosis virus</name>
    <name type="common">BsNPV</name>
    <dbReference type="NCBI Taxonomy" id="74320"/>
    <lineage>
        <taxon>Viruses</taxon>
        <taxon>Viruses incertae sedis</taxon>
        <taxon>Naldaviricetes</taxon>
        <taxon>Lefavirales</taxon>
        <taxon>Baculoviridae</taxon>
        <taxon>Alphabaculovirus</taxon>
        <taxon>Alphabaculovirus busuppressariae</taxon>
    </lineage>
</organism>
<organismHost>
    <name type="scientific">Lepidoptera</name>
    <name type="common">moths &amp; butterflies</name>
    <dbReference type="NCBI Taxonomy" id="7088"/>
</organismHost>
<evidence type="ECO:0000313" key="1">
    <source>
        <dbReference type="EMBL" id="AKN91081.1"/>
    </source>
</evidence>
<protein>
    <submittedName>
        <fullName evidence="1">GP16</fullName>
    </submittedName>
</protein>
<reference evidence="1" key="1">
    <citation type="submission" date="2014-10" db="EMBL/GenBank/DDBJ databases">
        <authorList>
            <person name="Seo M.-J."/>
            <person name="Seok Y.J."/>
            <person name="Cha I.-T."/>
        </authorList>
    </citation>
    <scope>NUCLEOTIDE SEQUENCE</scope>
    <source>
        <strain evidence="1">Guangxi</strain>
    </source>
</reference>
<sequence>MNYSAVALILLVAYMWHAGSLMREIYAIKELLVAIYEMIENKFYSLSKDLASFKNQSVVMLELLHNNTRHTIDLVVNNSQKLDMVNTKIDVILNRPQI</sequence>
<proteinExistence type="predicted"/>
<accession>A0A0N7CSV8</accession>
<name>A0A0N7CSV8_NPVBS</name>